<gene>
    <name evidence="2" type="ORF">AW09_004206</name>
</gene>
<dbReference type="EMBL" id="JDVG02000664">
    <property type="protein sequence ID" value="KFB70690.1"/>
    <property type="molecule type" value="Genomic_DNA"/>
</dbReference>
<evidence type="ECO:0000256" key="1">
    <source>
        <dbReference type="SAM" id="Phobius"/>
    </source>
</evidence>
<organism evidence="2 3">
    <name type="scientific">Candidatus Accumulibacter phosphatis</name>
    <dbReference type="NCBI Taxonomy" id="327160"/>
    <lineage>
        <taxon>Bacteria</taxon>
        <taxon>Pseudomonadati</taxon>
        <taxon>Pseudomonadota</taxon>
        <taxon>Betaproteobacteria</taxon>
        <taxon>Candidatus Accumulibacter</taxon>
    </lineage>
</organism>
<feature type="transmembrane region" description="Helical" evidence="1">
    <location>
        <begin position="133"/>
        <end position="154"/>
    </location>
</feature>
<reference evidence="2 3" key="1">
    <citation type="submission" date="2014-02" db="EMBL/GenBank/DDBJ databases">
        <title>Expanding our view of genomic diversity in Candidatus Accumulibacter clades.</title>
        <authorList>
            <person name="Skennerton C.T."/>
            <person name="Barr J.J."/>
            <person name="Slater F.R."/>
            <person name="Bond P.L."/>
            <person name="Tyson G.W."/>
        </authorList>
    </citation>
    <scope>NUCLEOTIDE SEQUENCE [LARGE SCALE GENOMIC DNA]</scope>
    <source>
        <strain evidence="3">BA-91</strain>
    </source>
</reference>
<keyword evidence="1" id="KW-0472">Membrane</keyword>
<accession>A0A080LSZ1</accession>
<dbReference type="AlphaFoldDB" id="A0A080LSZ1"/>
<evidence type="ECO:0000313" key="2">
    <source>
        <dbReference type="EMBL" id="KFB70690.1"/>
    </source>
</evidence>
<feature type="transmembrane region" description="Helical" evidence="1">
    <location>
        <begin position="81"/>
        <end position="106"/>
    </location>
</feature>
<comment type="caution">
    <text evidence="2">The sequence shown here is derived from an EMBL/GenBank/DDBJ whole genome shotgun (WGS) entry which is preliminary data.</text>
</comment>
<dbReference type="Proteomes" id="UP000020077">
    <property type="component" value="Unassembled WGS sequence"/>
</dbReference>
<keyword evidence="1" id="KW-0812">Transmembrane</keyword>
<sequence>MPDVQSQKSPEEAERDAQAMARFSAALTARAKSLEMLYDYTKFHIGVYLTLTASYITVASVKVVDHRGQPFEFLKTEHHLVGLAVLCFLLAGFAGGVIVSSITQFAGGSSKDFLETQIGPWNAKAIHFSGTTWAYIEHTSFWAGLLLAIASILVPRV</sequence>
<name>A0A080LSZ1_9PROT</name>
<protein>
    <submittedName>
        <fullName evidence="2">Uncharacterized protein</fullName>
    </submittedName>
</protein>
<keyword evidence="1" id="KW-1133">Transmembrane helix</keyword>
<evidence type="ECO:0000313" key="3">
    <source>
        <dbReference type="Proteomes" id="UP000020077"/>
    </source>
</evidence>
<proteinExistence type="predicted"/>
<feature type="transmembrane region" description="Helical" evidence="1">
    <location>
        <begin position="43"/>
        <end position="61"/>
    </location>
</feature>